<proteinExistence type="predicted"/>
<dbReference type="Pfam" id="PF13439">
    <property type="entry name" value="Glyco_transf_4"/>
    <property type="match status" value="1"/>
</dbReference>
<dbReference type="CDD" id="cd03814">
    <property type="entry name" value="GT4-like"/>
    <property type="match status" value="1"/>
</dbReference>
<dbReference type="InterPro" id="IPR050194">
    <property type="entry name" value="Glycosyltransferase_grp1"/>
</dbReference>
<dbReference type="Gene3D" id="3.40.50.2000">
    <property type="entry name" value="Glycogen Phosphorylase B"/>
    <property type="match status" value="2"/>
</dbReference>
<evidence type="ECO:0000256" key="1">
    <source>
        <dbReference type="ARBA" id="ARBA00022676"/>
    </source>
</evidence>
<reference evidence="4 5" key="1">
    <citation type="submission" date="2017-05" db="EMBL/GenBank/DDBJ databases">
        <authorList>
            <person name="Varghese N."/>
            <person name="Submissions S."/>
        </authorList>
    </citation>
    <scope>NUCLEOTIDE SEQUENCE [LARGE SCALE GENOMIC DNA]</scope>
    <source>
        <strain evidence="4 5">DSM 45139</strain>
    </source>
</reference>
<comment type="caution">
    <text evidence="4">The sequence shown here is derived from an EMBL/GenBank/DDBJ whole genome shotgun (WGS) entry which is preliminary data.</text>
</comment>
<keyword evidence="5" id="KW-1185">Reference proteome</keyword>
<evidence type="ECO:0000313" key="4">
    <source>
        <dbReference type="EMBL" id="SMO82227.1"/>
    </source>
</evidence>
<dbReference type="Proteomes" id="UP000315460">
    <property type="component" value="Unassembled WGS sequence"/>
</dbReference>
<accession>A0ABY1N3T9</accession>
<dbReference type="Pfam" id="PF13692">
    <property type="entry name" value="Glyco_trans_1_4"/>
    <property type="match status" value="1"/>
</dbReference>
<sequence length="450" mass="46650">MSRPGDSGVVRVAIVTESFLPNVNGVTNSVLRVLEYARRHGHDCLVVAPSGQVGFWQGAAGAVRAHPLVSAVAPLLGGPGADASGPDHHLGYPVHRVTAVKVPLVSSLPVGAPSPSVFGALRDFGPDVVHLASPFVLGAAGAAAARALDVPSVAVYQTDVAGFADAYGIGVVADAAWTWTRAIHASCDRTLAPSTAAMEDLAAHGIPRLYRWGRGVDTERFSPSRRSAALHALWSPQGRPVVGFVGRLAPEKHVGRLQSLADRSGPGGDLHLVVVGDGPDRPALQAAMPHAIFTGELHGDRLGQAYATMDVFCHPGEFETFCQSIQEAQASGVPVVGPDQGGPRDLVQTGVNGVLLDPRRYAAEVSPAVDAVLADHERLAAGARATVLGRTWDAICAQLFDHYAAAGARSDSGRVGVGRGGMVRVLARAIVVDRTDARGVGTSRAPRVVA</sequence>
<feature type="domain" description="Glycosyltransferase subfamily 4-like N-terminal" evidence="3">
    <location>
        <begin position="23"/>
        <end position="220"/>
    </location>
</feature>
<evidence type="ECO:0000256" key="2">
    <source>
        <dbReference type="ARBA" id="ARBA00022679"/>
    </source>
</evidence>
<dbReference type="PANTHER" id="PTHR45947:SF3">
    <property type="entry name" value="SULFOQUINOVOSYL TRANSFERASE SQD2"/>
    <property type="match status" value="1"/>
</dbReference>
<keyword evidence="1" id="KW-0328">Glycosyltransferase</keyword>
<evidence type="ECO:0000313" key="5">
    <source>
        <dbReference type="Proteomes" id="UP000315460"/>
    </source>
</evidence>
<dbReference type="SUPFAM" id="SSF53756">
    <property type="entry name" value="UDP-Glycosyltransferase/glycogen phosphorylase"/>
    <property type="match status" value="1"/>
</dbReference>
<keyword evidence="2" id="KW-0808">Transferase</keyword>
<dbReference type="InterPro" id="IPR028098">
    <property type="entry name" value="Glyco_trans_4-like_N"/>
</dbReference>
<protein>
    <submittedName>
        <fullName evidence="4">Phosphatidylinositol alpha 1,6-mannosyltransferase</fullName>
    </submittedName>
</protein>
<organism evidence="4 5">
    <name type="scientific">Dietzia kunjamensis subsp. schimae</name>
    <dbReference type="NCBI Taxonomy" id="498198"/>
    <lineage>
        <taxon>Bacteria</taxon>
        <taxon>Bacillati</taxon>
        <taxon>Actinomycetota</taxon>
        <taxon>Actinomycetes</taxon>
        <taxon>Mycobacteriales</taxon>
        <taxon>Dietziaceae</taxon>
        <taxon>Dietzia</taxon>
    </lineage>
</organism>
<dbReference type="PANTHER" id="PTHR45947">
    <property type="entry name" value="SULFOQUINOVOSYL TRANSFERASE SQD2"/>
    <property type="match status" value="1"/>
</dbReference>
<name>A0ABY1N3T9_9ACTN</name>
<dbReference type="EMBL" id="FXTG01000007">
    <property type="protein sequence ID" value="SMO82227.1"/>
    <property type="molecule type" value="Genomic_DNA"/>
</dbReference>
<gene>
    <name evidence="4" type="ORF">SAMN06265174_107109</name>
</gene>
<evidence type="ECO:0000259" key="3">
    <source>
        <dbReference type="Pfam" id="PF13439"/>
    </source>
</evidence>